<protein>
    <submittedName>
        <fullName evidence="2">Uncharacterized protein</fullName>
    </submittedName>
</protein>
<sequence>MSKILFSLLLVNIAVLFLLLDFIQVSLYLYIPLLSLLTFKIIWWELLESKPHPPSSVYTYFTTKYVNLHCKYILRTKIKNGVIDALLSAFFVIRSTEARNLITILIMSFSLLILSLCKSEDELLLSSIFSSIFAACIFDFVIIRLPDEIKKIRYSENIGISVSYIQTIRRSMSHALGDEDFFTQAIDRHNYELNLNQYSRIDCRKPVESRIVFGDSYIQSLMIKRIKIRKALTGKDYISINDYLCICIMVLNYVVDDLLSKDELHHYPDVRVSILNLKSAMKNDITSTSIDTDYKVNQKTIYDLELRCSHRMRDFFDHYILPMETVEFWFVRKMRKYSRHYGIPNSHFSYDATQMHLKNMQDRLCISLHKSAE</sequence>
<feature type="transmembrane region" description="Helical" evidence="1">
    <location>
        <begin position="123"/>
        <end position="143"/>
    </location>
</feature>
<evidence type="ECO:0000256" key="1">
    <source>
        <dbReference type="SAM" id="Phobius"/>
    </source>
</evidence>
<feature type="transmembrane region" description="Helical" evidence="1">
    <location>
        <begin position="5"/>
        <end position="23"/>
    </location>
</feature>
<accession>A0A1C3IWG6</accession>
<feature type="transmembrane region" description="Helical" evidence="1">
    <location>
        <begin position="100"/>
        <end position="117"/>
    </location>
</feature>
<evidence type="ECO:0000313" key="3">
    <source>
        <dbReference type="Proteomes" id="UP000092876"/>
    </source>
</evidence>
<feature type="transmembrane region" description="Helical" evidence="1">
    <location>
        <begin position="29"/>
        <end position="47"/>
    </location>
</feature>
<evidence type="ECO:0000313" key="2">
    <source>
        <dbReference type="EMBL" id="SBS65637.1"/>
    </source>
</evidence>
<keyword evidence="1" id="KW-1133">Transmembrane helix</keyword>
<organism evidence="2 3">
    <name type="scientific">Vibrio atlanticus</name>
    <dbReference type="NCBI Taxonomy" id="693153"/>
    <lineage>
        <taxon>Bacteria</taxon>
        <taxon>Pseudomonadati</taxon>
        <taxon>Pseudomonadota</taxon>
        <taxon>Gammaproteobacteria</taxon>
        <taxon>Vibrionales</taxon>
        <taxon>Vibrionaceae</taxon>
        <taxon>Vibrio</taxon>
    </lineage>
</organism>
<name>A0A1C3IWG6_9VIBR</name>
<proteinExistence type="predicted"/>
<gene>
    <name evidence="2" type="ORF">VAT7223_02801</name>
</gene>
<keyword evidence="1" id="KW-0812">Transmembrane</keyword>
<dbReference type="EMBL" id="FLQP01000040">
    <property type="protein sequence ID" value="SBS65637.1"/>
    <property type="molecule type" value="Genomic_DNA"/>
</dbReference>
<dbReference type="AlphaFoldDB" id="A0A1C3IWG6"/>
<reference evidence="3" key="1">
    <citation type="submission" date="2016-06" db="EMBL/GenBank/DDBJ databases">
        <authorList>
            <person name="Rodrigo-Torres Lidia"/>
            <person name="Arahal R.David."/>
        </authorList>
    </citation>
    <scope>NUCLEOTIDE SEQUENCE [LARGE SCALE GENOMIC DNA]</scope>
    <source>
        <strain evidence="3">CECT 7223</strain>
    </source>
</reference>
<keyword evidence="1" id="KW-0472">Membrane</keyword>
<dbReference type="Proteomes" id="UP000092876">
    <property type="component" value="Unassembled WGS sequence"/>
</dbReference>